<dbReference type="EMBL" id="CAEZZU010000063">
    <property type="protein sequence ID" value="CAB4776377.1"/>
    <property type="molecule type" value="Genomic_DNA"/>
</dbReference>
<name>A0A6J6W0R4_9ZZZZ</name>
<proteinExistence type="predicted"/>
<protein>
    <submittedName>
        <fullName evidence="2">Unannotated protein</fullName>
    </submittedName>
</protein>
<keyword evidence="1" id="KW-1133">Transmembrane helix</keyword>
<evidence type="ECO:0000313" key="2">
    <source>
        <dbReference type="EMBL" id="CAB4776377.1"/>
    </source>
</evidence>
<feature type="transmembrane region" description="Helical" evidence="1">
    <location>
        <begin position="39"/>
        <end position="58"/>
    </location>
</feature>
<keyword evidence="1" id="KW-0812">Transmembrane</keyword>
<evidence type="ECO:0000256" key="1">
    <source>
        <dbReference type="SAM" id="Phobius"/>
    </source>
</evidence>
<reference evidence="2" key="1">
    <citation type="submission" date="2020-05" db="EMBL/GenBank/DDBJ databases">
        <authorList>
            <person name="Chiriac C."/>
            <person name="Salcher M."/>
            <person name="Ghai R."/>
            <person name="Kavagutti S V."/>
        </authorList>
    </citation>
    <scope>NUCLEOTIDE SEQUENCE</scope>
</reference>
<evidence type="ECO:0000313" key="3">
    <source>
        <dbReference type="EMBL" id="CAB4941394.1"/>
    </source>
</evidence>
<keyword evidence="1" id="KW-0472">Membrane</keyword>
<feature type="transmembrane region" description="Helical" evidence="1">
    <location>
        <begin position="12"/>
        <end position="33"/>
    </location>
</feature>
<sequence>MNERGSMTLNTVMLSLTLLGVAGVVIVAIAMAFAGFTGFGVIVLALFAVQAGYGFMLYRKLPDASRLSDQSNPSNPSEDAS</sequence>
<dbReference type="AlphaFoldDB" id="A0A6J6W0R4"/>
<dbReference type="EMBL" id="CAFBNL010000003">
    <property type="protein sequence ID" value="CAB4941394.1"/>
    <property type="molecule type" value="Genomic_DNA"/>
</dbReference>
<gene>
    <name evidence="2" type="ORF">UFOPK2925_00560</name>
    <name evidence="3" type="ORF">UFOPK3789_00100</name>
</gene>
<accession>A0A6J6W0R4</accession>
<organism evidence="2">
    <name type="scientific">freshwater metagenome</name>
    <dbReference type="NCBI Taxonomy" id="449393"/>
    <lineage>
        <taxon>unclassified sequences</taxon>
        <taxon>metagenomes</taxon>
        <taxon>ecological metagenomes</taxon>
    </lineage>
</organism>